<evidence type="ECO:0000259" key="1">
    <source>
        <dbReference type="Pfam" id="PF13191"/>
    </source>
</evidence>
<reference evidence="2" key="1">
    <citation type="submission" date="2023-06" db="EMBL/GenBank/DDBJ databases">
        <title>Survivors Of The Sea: Transcriptome response of Skeletonema marinoi to long-term dormancy.</title>
        <authorList>
            <person name="Pinder M.I.M."/>
            <person name="Kourtchenko O."/>
            <person name="Robertson E.K."/>
            <person name="Larsson T."/>
            <person name="Maumus F."/>
            <person name="Osuna-Cruz C.M."/>
            <person name="Vancaester E."/>
            <person name="Stenow R."/>
            <person name="Vandepoele K."/>
            <person name="Ploug H."/>
            <person name="Bruchert V."/>
            <person name="Godhe A."/>
            <person name="Topel M."/>
        </authorList>
    </citation>
    <scope>NUCLEOTIDE SEQUENCE</scope>
    <source>
        <strain evidence="2">R05AC</strain>
    </source>
</reference>
<gene>
    <name evidence="2" type="ORF">QTG54_014413</name>
</gene>
<organism evidence="2 3">
    <name type="scientific">Skeletonema marinoi</name>
    <dbReference type="NCBI Taxonomy" id="267567"/>
    <lineage>
        <taxon>Eukaryota</taxon>
        <taxon>Sar</taxon>
        <taxon>Stramenopiles</taxon>
        <taxon>Ochrophyta</taxon>
        <taxon>Bacillariophyta</taxon>
        <taxon>Coscinodiscophyceae</taxon>
        <taxon>Thalassiosirophycidae</taxon>
        <taxon>Thalassiosirales</taxon>
        <taxon>Skeletonemataceae</taxon>
        <taxon>Skeletonema</taxon>
        <taxon>Skeletonema marinoi-dohrnii complex</taxon>
    </lineage>
</organism>
<evidence type="ECO:0000313" key="2">
    <source>
        <dbReference type="EMBL" id="KAK1734953.1"/>
    </source>
</evidence>
<name>A0AAD9D6V1_9STRA</name>
<dbReference type="SUPFAM" id="SSF52540">
    <property type="entry name" value="P-loop containing nucleoside triphosphate hydrolases"/>
    <property type="match status" value="1"/>
</dbReference>
<keyword evidence="3" id="KW-1185">Reference proteome</keyword>
<dbReference type="InterPro" id="IPR041664">
    <property type="entry name" value="AAA_16"/>
</dbReference>
<comment type="caution">
    <text evidence="2">The sequence shown here is derived from an EMBL/GenBank/DDBJ whole genome shotgun (WGS) entry which is preliminary data.</text>
</comment>
<dbReference type="AlphaFoldDB" id="A0AAD9D6V1"/>
<proteinExistence type="predicted"/>
<dbReference type="Proteomes" id="UP001224775">
    <property type="component" value="Unassembled WGS sequence"/>
</dbReference>
<sequence>MSSNSSRRRSSTQDLADIVITAAESSRNINRESNNVAQLRISNMQLHGRDDDIKLLRSKLRELAKKGDGDEEDAIKSHNVGEMILVSGTSGTGKSALIQKGLGDPAANHGYIFASGKFEDKLHSHGPLSAFSDAMTRLAKYIAVEHNKKGGLSSGGPSISTSIRNKIQNEFNEEDVEQLRRVLPGCAELLGARRSSIICPSSQADVAALYRGGPDSRLGSLNLLGGKESISRMHYAVRRLLKIVCSHFKGVVLFIDDLQWSDTATLDLLKSILLDGEIPSLLIVGAYREDEVPYHPLAFHIRELQEMNVSITQIKIGNLSVDYAIRLVAEALGMDDDDSKVKSLAETIHRKTEGNPFFMLMFLRSLYDEKLLKYNFGVVKWTWDDDAVNSKIVTENVVSVLVNKMSRLQEET</sequence>
<feature type="domain" description="Orc1-like AAA ATPase" evidence="1">
    <location>
        <begin position="81"/>
        <end position="284"/>
    </location>
</feature>
<dbReference type="PANTHER" id="PTHR43642:SF1">
    <property type="entry name" value="HYBRID SIGNAL TRANSDUCTION HISTIDINE KINASE G"/>
    <property type="match status" value="1"/>
</dbReference>
<dbReference type="EMBL" id="JATAAI010000036">
    <property type="protein sequence ID" value="KAK1734953.1"/>
    <property type="molecule type" value="Genomic_DNA"/>
</dbReference>
<feature type="non-terminal residue" evidence="2">
    <location>
        <position position="1"/>
    </location>
</feature>
<dbReference type="InterPro" id="IPR027417">
    <property type="entry name" value="P-loop_NTPase"/>
</dbReference>
<protein>
    <submittedName>
        <fullName evidence="2">AAA ATPase</fullName>
    </submittedName>
</protein>
<dbReference type="Pfam" id="PF13191">
    <property type="entry name" value="AAA_16"/>
    <property type="match status" value="1"/>
</dbReference>
<dbReference type="PANTHER" id="PTHR43642">
    <property type="entry name" value="HYBRID SIGNAL TRANSDUCTION HISTIDINE KINASE G"/>
    <property type="match status" value="1"/>
</dbReference>
<evidence type="ECO:0000313" key="3">
    <source>
        <dbReference type="Proteomes" id="UP001224775"/>
    </source>
</evidence>
<dbReference type="InterPro" id="IPR053159">
    <property type="entry name" value="Hybrid_Histidine_Kinase"/>
</dbReference>
<accession>A0AAD9D6V1</accession>